<keyword evidence="1" id="KW-0175">Coiled coil</keyword>
<organism evidence="2 3">
    <name type="scientific">Algoriphagus boritolerans DSM 17298 = JCM 18970</name>
    <dbReference type="NCBI Taxonomy" id="1120964"/>
    <lineage>
        <taxon>Bacteria</taxon>
        <taxon>Pseudomonadati</taxon>
        <taxon>Bacteroidota</taxon>
        <taxon>Cytophagia</taxon>
        <taxon>Cytophagales</taxon>
        <taxon>Cyclobacteriaceae</taxon>
        <taxon>Algoriphagus</taxon>
    </lineage>
</organism>
<dbReference type="RefSeq" id="WP_103926350.1">
    <property type="nucleotide sequence ID" value="NZ_FNVR01000033.1"/>
</dbReference>
<evidence type="ECO:0000313" key="2">
    <source>
        <dbReference type="EMBL" id="SEG40796.1"/>
    </source>
</evidence>
<evidence type="ECO:0000313" key="3">
    <source>
        <dbReference type="Proteomes" id="UP000236736"/>
    </source>
</evidence>
<feature type="coiled-coil region" evidence="1">
    <location>
        <begin position="174"/>
        <end position="210"/>
    </location>
</feature>
<reference evidence="3" key="1">
    <citation type="submission" date="2016-10" db="EMBL/GenBank/DDBJ databases">
        <authorList>
            <person name="Varghese N."/>
            <person name="Submissions S."/>
        </authorList>
    </citation>
    <scope>NUCLEOTIDE SEQUENCE [LARGE SCALE GENOMIC DNA]</scope>
    <source>
        <strain evidence="3">DSM 17298</strain>
    </source>
</reference>
<gene>
    <name evidence="2" type="ORF">SAMN03080598_03776</name>
</gene>
<evidence type="ECO:0000256" key="1">
    <source>
        <dbReference type="SAM" id="Coils"/>
    </source>
</evidence>
<name>A0A1H5ZZB4_9BACT</name>
<protein>
    <submittedName>
        <fullName evidence="2">CRISPR-associated protein Csh1</fullName>
    </submittedName>
</protein>
<dbReference type="OrthoDB" id="1397020at2"/>
<accession>A0A1H5ZZB4</accession>
<proteinExistence type="predicted"/>
<keyword evidence="3" id="KW-1185">Reference proteome</keyword>
<sequence length="646" mass="75990">MIKELINFTENLDEEFKNLGSSPKEGLHILMKYQTDESGVTSMDTTNYFYEFFSKKLKSDVSDFLKNCKLLHQNAWCIDTYKCFDLPTKAIHTCSPFAVAFKREHLEGGAKFSENQSKKKKQIYERFNDYFTKAFLLFKEEEEQEKYVIFKHFFTNNTFSSVLKKIEEERKIVFDSLTEKIETLKHLFKEEKEKIAKESLKNQLADYEQALLRVKPLEDSNYILFYLDLPVAQYKEVHKKYLDDKLFNTDKYNTEPNGEGLIFGTNNFMNGFNGNMPFLMHQTASFDITGRISNQDAKLLNDLKNMFPNKTLPNPLPIFIYKDELQNKVIGLFRESDFKLGYKEIVEKLITDNEVDLSNYYLLFWQNTMDGIVFKDFDYVSKFEYKIRDLTIHNLFEIKEKGGKADKHYPLIKNIFDLELQVLKPFIQNRYHRLDFFGDLNKEDYAKLDLTFSSFSKYRKAVYDFVCKSQRSSIDGHAFYEMVFNSILDDVKNHNDYGIKEKLNIWYSLYDYFNPKKTIDMVNKLKEYQDFVRALIDEQEPTGITDEKFAFAAGQVIEYILSKSKSADNSFNLLEPYLQQSKCAEFKKAIANDFGRYKHENFSKNFEKVAAFVLSYETDANLKHLLPQILSGAFAKNQLFSSNSSK</sequence>
<dbReference type="STRING" id="1120964.GCA_001313265_03286"/>
<dbReference type="EMBL" id="FNVR01000033">
    <property type="protein sequence ID" value="SEG40796.1"/>
    <property type="molecule type" value="Genomic_DNA"/>
</dbReference>
<dbReference type="Proteomes" id="UP000236736">
    <property type="component" value="Unassembled WGS sequence"/>
</dbReference>
<dbReference type="AlphaFoldDB" id="A0A1H5ZZB4"/>